<dbReference type="AlphaFoldDB" id="A0A0V1FF81"/>
<protein>
    <submittedName>
        <fullName evidence="1">Uncharacterized protein</fullName>
    </submittedName>
</protein>
<proteinExistence type="predicted"/>
<accession>A0A0V1FF81</accession>
<evidence type="ECO:0000313" key="2">
    <source>
        <dbReference type="Proteomes" id="UP000054995"/>
    </source>
</evidence>
<comment type="caution">
    <text evidence="1">The sequence shown here is derived from an EMBL/GenBank/DDBJ whole genome shotgun (WGS) entry which is preliminary data.</text>
</comment>
<gene>
    <name evidence="1" type="ORF">T4D_2336</name>
</gene>
<name>A0A0V1FF81_TRIPS</name>
<reference evidence="1 2" key="1">
    <citation type="submission" date="2015-01" db="EMBL/GenBank/DDBJ databases">
        <title>Evolution of Trichinella species and genotypes.</title>
        <authorList>
            <person name="Korhonen P.K."/>
            <person name="Edoardo P."/>
            <person name="Giuseppe L.R."/>
            <person name="Gasser R.B."/>
        </authorList>
    </citation>
    <scope>NUCLEOTIDE SEQUENCE [LARGE SCALE GENOMIC DNA]</scope>
    <source>
        <strain evidence="1">ISS470</strain>
    </source>
</reference>
<sequence>MEFNPLYPIYRIGDPRCGNFYFGQHLKLFHPAPPTLFHPWWSWYVPVNPCCPQRLHQHLHLPGKLRYVTKRYIHWTVSNVLPDSMLLLPLL</sequence>
<keyword evidence="2" id="KW-1185">Reference proteome</keyword>
<organism evidence="1 2">
    <name type="scientific">Trichinella pseudospiralis</name>
    <name type="common">Parasitic roundworm</name>
    <dbReference type="NCBI Taxonomy" id="6337"/>
    <lineage>
        <taxon>Eukaryota</taxon>
        <taxon>Metazoa</taxon>
        <taxon>Ecdysozoa</taxon>
        <taxon>Nematoda</taxon>
        <taxon>Enoplea</taxon>
        <taxon>Dorylaimia</taxon>
        <taxon>Trichinellida</taxon>
        <taxon>Trichinellidae</taxon>
        <taxon>Trichinella</taxon>
    </lineage>
</organism>
<dbReference type="Proteomes" id="UP000054995">
    <property type="component" value="Unassembled WGS sequence"/>
</dbReference>
<dbReference type="EMBL" id="JYDT01000113">
    <property type="protein sequence ID" value="KRY84465.1"/>
    <property type="molecule type" value="Genomic_DNA"/>
</dbReference>
<evidence type="ECO:0000313" key="1">
    <source>
        <dbReference type="EMBL" id="KRY84465.1"/>
    </source>
</evidence>